<dbReference type="Proteomes" id="UP001217089">
    <property type="component" value="Unassembled WGS sequence"/>
</dbReference>
<proteinExistence type="predicted"/>
<dbReference type="EMBL" id="JARBDR010000214">
    <property type="protein sequence ID" value="KAJ8318405.1"/>
    <property type="molecule type" value="Genomic_DNA"/>
</dbReference>
<dbReference type="InterPro" id="IPR029058">
    <property type="entry name" value="AB_hydrolase_fold"/>
</dbReference>
<evidence type="ECO:0000313" key="1">
    <source>
        <dbReference type="EMBL" id="KAJ8318405.1"/>
    </source>
</evidence>
<reference evidence="1 2" key="1">
    <citation type="submission" date="2022-12" db="EMBL/GenBank/DDBJ databases">
        <title>Chromosome-level genome of Tegillarca granosa.</title>
        <authorList>
            <person name="Kim J."/>
        </authorList>
    </citation>
    <scope>NUCLEOTIDE SEQUENCE [LARGE SCALE GENOMIC DNA]</scope>
    <source>
        <strain evidence="1">Teg-2019</strain>
        <tissue evidence="1">Adductor muscle</tissue>
    </source>
</reference>
<gene>
    <name evidence="1" type="ORF">KUTeg_003496</name>
</gene>
<accession>A0ABQ9FRQ7</accession>
<protein>
    <submittedName>
        <fullName evidence="1">Uncharacterized protein</fullName>
    </submittedName>
</protein>
<comment type="caution">
    <text evidence="1">The sequence shown here is derived from an EMBL/GenBank/DDBJ whole genome shotgun (WGS) entry which is preliminary data.</text>
</comment>
<keyword evidence="2" id="KW-1185">Reference proteome</keyword>
<organism evidence="1 2">
    <name type="scientific">Tegillarca granosa</name>
    <name type="common">Malaysian cockle</name>
    <name type="synonym">Anadara granosa</name>
    <dbReference type="NCBI Taxonomy" id="220873"/>
    <lineage>
        <taxon>Eukaryota</taxon>
        <taxon>Metazoa</taxon>
        <taxon>Spiralia</taxon>
        <taxon>Lophotrochozoa</taxon>
        <taxon>Mollusca</taxon>
        <taxon>Bivalvia</taxon>
        <taxon>Autobranchia</taxon>
        <taxon>Pteriomorphia</taxon>
        <taxon>Arcoida</taxon>
        <taxon>Arcoidea</taxon>
        <taxon>Arcidae</taxon>
        <taxon>Tegillarca</taxon>
    </lineage>
</organism>
<sequence>MSGGNDWLADTNDVSYLYDVLPNIIVKKQYPSWDHLDPIIGIDAAKLLYDEIIVLMKSV</sequence>
<dbReference type="Gene3D" id="3.40.50.1820">
    <property type="entry name" value="alpha/beta hydrolase"/>
    <property type="match status" value="1"/>
</dbReference>
<name>A0ABQ9FRQ7_TEGGR</name>
<evidence type="ECO:0000313" key="2">
    <source>
        <dbReference type="Proteomes" id="UP001217089"/>
    </source>
</evidence>